<accession>A0A0M9DLQ5</accession>
<keyword evidence="1" id="KW-0472">Membrane</keyword>
<proteinExistence type="predicted"/>
<keyword evidence="1" id="KW-1133">Transmembrane helix</keyword>
<evidence type="ECO:0000313" key="2">
    <source>
        <dbReference type="EMBL" id="KOY83459.1"/>
    </source>
</evidence>
<sequence length="77" mass="8945">MLKTLYTIFAIMTISLGAYGLITRDFHLNFLMIFFMGLALFVLAIREFQQQRKVYGWLLIIVCLFSTFVSIQSLVLT</sequence>
<dbReference type="Proteomes" id="UP000037977">
    <property type="component" value="Unassembled WGS sequence"/>
</dbReference>
<dbReference type="AlphaFoldDB" id="A0A0M9DLQ5"/>
<dbReference type="EMBL" id="LGCI01000005">
    <property type="protein sequence ID" value="KOY83459.1"/>
    <property type="molecule type" value="Genomic_DNA"/>
</dbReference>
<organism evidence="2 3">
    <name type="scientific">Lysinibacillus macroides</name>
    <dbReference type="NCBI Taxonomy" id="33935"/>
    <lineage>
        <taxon>Bacteria</taxon>
        <taxon>Bacillati</taxon>
        <taxon>Bacillota</taxon>
        <taxon>Bacilli</taxon>
        <taxon>Bacillales</taxon>
        <taxon>Bacillaceae</taxon>
        <taxon>Lysinibacillus</taxon>
    </lineage>
</organism>
<keyword evidence="1" id="KW-0812">Transmembrane</keyword>
<dbReference type="PATRIC" id="fig|33935.3.peg.1376"/>
<dbReference type="RefSeq" id="WP_053994706.1">
    <property type="nucleotide sequence ID" value="NZ_CP065643.1"/>
</dbReference>
<dbReference type="InterPro" id="IPR025018">
    <property type="entry name" value="DUF3953"/>
</dbReference>
<feature type="transmembrane region" description="Helical" evidence="1">
    <location>
        <begin position="5"/>
        <end position="22"/>
    </location>
</feature>
<protein>
    <recommendedName>
        <fullName evidence="4">DUF3953 domain-containing protein</fullName>
    </recommendedName>
</protein>
<comment type="caution">
    <text evidence="2">The sequence shown here is derived from an EMBL/GenBank/DDBJ whole genome shotgun (WGS) entry which is preliminary data.</text>
</comment>
<reference evidence="2 3" key="1">
    <citation type="submission" date="2015-07" db="EMBL/GenBank/DDBJ databases">
        <title>Genome sequencing project for genomic taxonomy and phylogenomics of Bacillus-like bacteria.</title>
        <authorList>
            <person name="Liu B."/>
            <person name="Wang J."/>
            <person name="Zhu Y."/>
            <person name="Liu G."/>
            <person name="Chen Q."/>
            <person name="Chen Z."/>
            <person name="Che J."/>
            <person name="Ge C."/>
            <person name="Shi H."/>
            <person name="Pan Z."/>
            <person name="Liu X."/>
        </authorList>
    </citation>
    <scope>NUCLEOTIDE SEQUENCE [LARGE SCALE GENOMIC DNA]</scope>
    <source>
        <strain evidence="2 3">DSM 54</strain>
    </source>
</reference>
<evidence type="ECO:0000313" key="3">
    <source>
        <dbReference type="Proteomes" id="UP000037977"/>
    </source>
</evidence>
<evidence type="ECO:0000256" key="1">
    <source>
        <dbReference type="SAM" id="Phobius"/>
    </source>
</evidence>
<name>A0A0M9DLQ5_9BACI</name>
<feature type="transmembrane region" description="Helical" evidence="1">
    <location>
        <begin position="28"/>
        <end position="45"/>
    </location>
</feature>
<evidence type="ECO:0008006" key="4">
    <source>
        <dbReference type="Google" id="ProtNLM"/>
    </source>
</evidence>
<gene>
    <name evidence="2" type="ORF">ADM90_09390</name>
</gene>
<keyword evidence="3" id="KW-1185">Reference proteome</keyword>
<dbReference type="Pfam" id="PF13129">
    <property type="entry name" value="DUF3953"/>
    <property type="match status" value="1"/>
</dbReference>
<feature type="transmembrane region" description="Helical" evidence="1">
    <location>
        <begin position="57"/>
        <end position="76"/>
    </location>
</feature>
<dbReference type="STRING" id="33935.ADM90_09390"/>